<keyword evidence="2" id="KW-0472">Membrane</keyword>
<organism evidence="4 5">
    <name type="scientific">Halorientalis regularis</name>
    <dbReference type="NCBI Taxonomy" id="660518"/>
    <lineage>
        <taxon>Archaea</taxon>
        <taxon>Methanobacteriati</taxon>
        <taxon>Methanobacteriota</taxon>
        <taxon>Stenosarchaea group</taxon>
        <taxon>Halobacteria</taxon>
        <taxon>Halobacteriales</taxon>
        <taxon>Haloarculaceae</taxon>
        <taxon>Halorientalis</taxon>
    </lineage>
</organism>
<feature type="transmembrane region" description="Helical" evidence="2">
    <location>
        <begin position="262"/>
        <end position="281"/>
    </location>
</feature>
<dbReference type="EMBL" id="FNBK01000014">
    <property type="protein sequence ID" value="SDG05451.1"/>
    <property type="molecule type" value="Genomic_DNA"/>
</dbReference>
<feature type="transmembrane region" description="Helical" evidence="2">
    <location>
        <begin position="178"/>
        <end position="197"/>
    </location>
</feature>
<feature type="compositionally biased region" description="Low complexity" evidence="1">
    <location>
        <begin position="1"/>
        <end position="14"/>
    </location>
</feature>
<evidence type="ECO:0000313" key="4">
    <source>
        <dbReference type="EMBL" id="SDG05451.1"/>
    </source>
</evidence>
<proteinExistence type="predicted"/>
<evidence type="ECO:0000256" key="2">
    <source>
        <dbReference type="SAM" id="Phobius"/>
    </source>
</evidence>
<dbReference type="Proteomes" id="UP000199076">
    <property type="component" value="Unassembled WGS sequence"/>
</dbReference>
<dbReference type="OrthoDB" id="242833at2157"/>
<evidence type="ECO:0000256" key="1">
    <source>
        <dbReference type="SAM" id="MobiDB-lite"/>
    </source>
</evidence>
<dbReference type="Pfam" id="PF26265">
    <property type="entry name" value="DUF8068"/>
    <property type="match status" value="1"/>
</dbReference>
<feature type="domain" description="DUF8068" evidence="3">
    <location>
        <begin position="41"/>
        <end position="295"/>
    </location>
</feature>
<feature type="transmembrane region" description="Helical" evidence="2">
    <location>
        <begin position="204"/>
        <end position="224"/>
    </location>
</feature>
<dbReference type="InterPro" id="IPR058381">
    <property type="entry name" value="DUF8068"/>
</dbReference>
<protein>
    <recommendedName>
        <fullName evidence="3">DUF8068 domain-containing protein</fullName>
    </recommendedName>
</protein>
<dbReference type="RefSeq" id="WP_092694243.1">
    <property type="nucleotide sequence ID" value="NZ_FNBK01000014.1"/>
</dbReference>
<evidence type="ECO:0000313" key="5">
    <source>
        <dbReference type="Proteomes" id="UP000199076"/>
    </source>
</evidence>
<keyword evidence="2" id="KW-1133">Transmembrane helix</keyword>
<feature type="transmembrane region" description="Helical" evidence="2">
    <location>
        <begin position="154"/>
        <end position="172"/>
    </location>
</feature>
<gene>
    <name evidence="4" type="ORF">SAMN05216218_11436</name>
</gene>
<dbReference type="STRING" id="660518.SAMN05216218_11436"/>
<feature type="transmembrane region" description="Helical" evidence="2">
    <location>
        <begin position="230"/>
        <end position="255"/>
    </location>
</feature>
<evidence type="ECO:0000259" key="3">
    <source>
        <dbReference type="Pfam" id="PF26265"/>
    </source>
</evidence>
<feature type="transmembrane region" description="Helical" evidence="2">
    <location>
        <begin position="39"/>
        <end position="57"/>
    </location>
</feature>
<reference evidence="5" key="1">
    <citation type="submission" date="2016-10" db="EMBL/GenBank/DDBJ databases">
        <authorList>
            <person name="Varghese N."/>
            <person name="Submissions S."/>
        </authorList>
    </citation>
    <scope>NUCLEOTIDE SEQUENCE [LARGE SCALE GENOMIC DNA]</scope>
    <source>
        <strain evidence="5">IBRC-M 10760</strain>
    </source>
</reference>
<feature type="transmembrane region" description="Helical" evidence="2">
    <location>
        <begin position="115"/>
        <end position="142"/>
    </location>
</feature>
<keyword evidence="2" id="KW-0812">Transmembrane</keyword>
<keyword evidence="5" id="KW-1185">Reference proteome</keyword>
<sequence length="306" mass="29413">MSGESPTAGPAAETADPEDDAESSVLAALARIDVEGDRAALWAGGVSLTVVAAGLAVRIGHNTPFDPLAVPAVVFDALAVGTPLVLGAALFAVALTTTDPTRRVGLLFAGVFGPLATVSSAATLPAVAGVIGGGALALVGSLERPTTYREGRRAAVVAGFVVAVAVSLSRAVGLLDAGMTVGAGLALVATAALALLVRIDRVAALAGLAAAGTVVGAAVTAPYLTGSALLVGFGVVGVPQLLVALALGGGVAAAVAGLRDGAPLLAVGALLIVLAGVPAALPRAMAVVLGVALVTRATGDREEVVA</sequence>
<dbReference type="AlphaFoldDB" id="A0A1G7R3T5"/>
<name>A0A1G7R3T5_9EURY</name>
<feature type="transmembrane region" description="Helical" evidence="2">
    <location>
        <begin position="69"/>
        <end position="95"/>
    </location>
</feature>
<feature type="region of interest" description="Disordered" evidence="1">
    <location>
        <begin position="1"/>
        <end position="20"/>
    </location>
</feature>
<accession>A0A1G7R3T5</accession>